<reference evidence="2" key="1">
    <citation type="journal article" date="2014" name="Front. Microbiol.">
        <title>High frequency of phylogenetically diverse reductive dehalogenase-homologous genes in deep subseafloor sedimentary metagenomes.</title>
        <authorList>
            <person name="Kawai M."/>
            <person name="Futagami T."/>
            <person name="Toyoda A."/>
            <person name="Takaki Y."/>
            <person name="Nishi S."/>
            <person name="Hori S."/>
            <person name="Arai W."/>
            <person name="Tsubouchi T."/>
            <person name="Morono Y."/>
            <person name="Uchiyama I."/>
            <person name="Ito T."/>
            <person name="Fujiyama A."/>
            <person name="Inagaki F."/>
            <person name="Takami H."/>
        </authorList>
    </citation>
    <scope>NUCLEOTIDE SEQUENCE</scope>
    <source>
        <strain evidence="2">Expedition CK06-06</strain>
    </source>
</reference>
<name>X1IFY8_9ZZZZ</name>
<gene>
    <name evidence="2" type="ORF">S03H2_54231</name>
</gene>
<dbReference type="AlphaFoldDB" id="X1IFY8"/>
<comment type="caution">
    <text evidence="2">The sequence shown here is derived from an EMBL/GenBank/DDBJ whole genome shotgun (WGS) entry which is preliminary data.</text>
</comment>
<protein>
    <submittedName>
        <fullName evidence="2">Uncharacterized protein</fullName>
    </submittedName>
</protein>
<sequence>MKKTWLDTVGRAIIEGIQTDVATLRTEVATLQADMAELRLEMEHDSDLFPESTARVGPLTAGAPADTWSDWAEVTDDTPVTPVTFSSKVTKETHITGMLVEDLSHKDKRYALEIAWGDAKTRV</sequence>
<feature type="coiled-coil region" evidence="1">
    <location>
        <begin position="14"/>
        <end position="41"/>
    </location>
</feature>
<keyword evidence="1" id="KW-0175">Coiled coil</keyword>
<accession>X1IFY8</accession>
<organism evidence="2">
    <name type="scientific">marine sediment metagenome</name>
    <dbReference type="NCBI Taxonomy" id="412755"/>
    <lineage>
        <taxon>unclassified sequences</taxon>
        <taxon>metagenomes</taxon>
        <taxon>ecological metagenomes</taxon>
    </lineage>
</organism>
<evidence type="ECO:0000313" key="2">
    <source>
        <dbReference type="EMBL" id="GAH65019.1"/>
    </source>
</evidence>
<proteinExistence type="predicted"/>
<evidence type="ECO:0000256" key="1">
    <source>
        <dbReference type="SAM" id="Coils"/>
    </source>
</evidence>
<dbReference type="EMBL" id="BARU01034562">
    <property type="protein sequence ID" value="GAH65019.1"/>
    <property type="molecule type" value="Genomic_DNA"/>
</dbReference>
<dbReference type="Gene3D" id="1.20.5.170">
    <property type="match status" value="1"/>
</dbReference>
<feature type="non-terminal residue" evidence="2">
    <location>
        <position position="123"/>
    </location>
</feature>